<comment type="catalytic activity">
    <reaction evidence="6">
        <text>holo-[peptidyl-carrier protein] + L-cysteine + ATP = L-cysteinyl-[peptidyl-carrier protein] + AMP + diphosphate</text>
        <dbReference type="Rhea" id="RHEA:61680"/>
        <dbReference type="Rhea" id="RHEA-COMP:11480"/>
        <dbReference type="Rhea" id="RHEA-COMP:15906"/>
        <dbReference type="ChEBI" id="CHEBI:30616"/>
        <dbReference type="ChEBI" id="CHEBI:33019"/>
        <dbReference type="ChEBI" id="CHEBI:35235"/>
        <dbReference type="ChEBI" id="CHEBI:64479"/>
        <dbReference type="ChEBI" id="CHEBI:144926"/>
        <dbReference type="ChEBI" id="CHEBI:456215"/>
        <dbReference type="EC" id="6.2.1.69"/>
    </reaction>
    <physiologicalReaction direction="left-to-right" evidence="6">
        <dbReference type="Rhea" id="RHEA:61681"/>
    </physiologicalReaction>
</comment>
<sequence>MSSSTLIQSFKAAGITLWCEGDTLRYRAPSGAMTPQRIAQLKRHKAELLSALAIPEWIDDHENRDKPYPLTGLQSAYLMGRSEAFALGGVDCHGYLEFRFAELDVVRLQNAWQLLVMHHEMLRTQVFENGTQQTLSEIPTVTLHALNLSDLPVAEQQQRLHARRESLSHYQGQPDCWPLIRLEVTQLSEAAILHISFNLLVCDFYSARQLLAQLSEIYQGGSITPPPVSFRDYVINSQRQQKTLRYQQAHEYWMSRIASLPAAPVLPACALPLTSRFYRESFVLPPEQFARLSQQAAAQGVGLSALFVTLYAATLQRWGAGNHFGLSLTMMQRQPLHPAIDQVIGDFSAVELLEVNLNRQHSLIDQASQLQEQLWRDLDHSAFTGIDVLRELARQRGREAALYPVAFTSAISSGTDCCTQLLQGAQQTYSITQTPQVALDCQISPGETGLHINWDIREGTLDPDTAADMFNAFRGAILSLCDHPQAWKQPIVIPLPAAQIQRHAAMNDTERMLPQGLMHTPVWQQARQSPTALAVMDASEQLSYQQLVEEADALASHLLAQGMKPGSRVVIALEKSVRQIVAVLAAMRAGAAWIPLDITLPAKRQQWLLNLAKPDAILVHSRQPLTEVASAALPTPFCIDQLTPLTVPTQWPVVSPDALAYVIYTSGSTGEPKGVMISHKAARNTLEAINQRLQPAEGDRLLGLANLSFDLAVYDIFGILATGAALILPESRHRSDPWKLAQLIAEHQITLWNSVPAQLAMLVDYLHSEAGSQCSTLRAALLSGDWIPVDLPARAHQVLTQATLFSLGGATEAAIWSVLYPITTCQPEWVSIPYGRPLPNQRMYVLDAEMAECPDGIAGELYIGGAGLALGYDGDPEKTAQRFITHPHNGERLYRTGDLAAYQADGNLQFLGREDDQLKVRGHRIELAEIETTLIQHPDIASANVLVMDRGASTQRLLAFITAASRSLPLPDSLVGKIMPEHAQQLAEAMNRKDVLQLAKGIEEVSLLAMAQALLSLPQFASNSVPVALADLVNSGAVAPRHQRLIGRWLRALTEQGFLRQTDASHYVALKFVTPLAVEQCWHDLHQLGEQVNWGTAILRYMHDSHLALPALMRNEVDPLDLLFPEGQTHVAEAAYRDNLVSRTVNSLVCATIRQIAREKEGQTLRLLEVGAGVGGTSLDLIPALAEFSVDYLFSDLSHYFLNEAEKRFSQWPWVRYGLYDINQSALPQGIEPASRDVILCANVLHNSRHAADVIARLKEILVPGGWIVFIEATSNSYQIMSSMEFKEGLTGFEDRRQEQGTTFMSVEDWQHYLQQAGATDIVIAPQESLALQDLGQHVFAARFKTHLADVDQQALQTHLQQWLPGWMLPDTIHALDQLPLTSNGKIDRRALAALVPEKRVEASRSTEAPSTALEKDIAKIWQSVLKVDSVGRHDNFFTLGGDSLLVAQVVSRLRASLPQASGWGWDTLLRAMMNEQDLAALAQRFSQQSISSYSLQVLQSGEQSETTLLLVHDGSGTLTPYRALLNNMDKRQRVIGLALNTPEQFLAHPAESGIALLAQQAVEVLTQQNETSPLHIVGYCLGGMLAQEIASQLTGAGREIKQLSIISSYPVPFRIEDDLLAEYIFARVVRTDPQRLGYPQDENAFQRLINAILNETPGVIPQGSLARFSIGKTDAASHAITSLASRSADERLDAIHRHSVFANSEANTPARVHAQYKLIRHSLLAVNGHRLQDYTQPVTFLRQQGEMQVLPAMNSEMTLFWQRHSGQPLLIHDIPGDHFSCLNGDNCTAILRALGLSEEAKHE</sequence>
<dbReference type="FunFam" id="2.30.38.10:FF:000001">
    <property type="entry name" value="Non-ribosomal peptide synthetase PvdI"/>
    <property type="match status" value="1"/>
</dbReference>
<dbReference type="FunFam" id="3.40.50.12780:FF:000012">
    <property type="entry name" value="Non-ribosomal peptide synthetase"/>
    <property type="match status" value="1"/>
</dbReference>
<protein>
    <recommendedName>
        <fullName evidence="8">L-cysteine--[L-cysteinyl-carrier protein] ligase</fullName>
        <ecNumber evidence="7">6.2.1.69</ecNumber>
    </recommendedName>
    <alternativeName>
        <fullName evidence="8">L-cysteine--[L-cysteinyl-carrier protein] ligase</fullName>
    </alternativeName>
</protein>
<evidence type="ECO:0000256" key="8">
    <source>
        <dbReference type="ARBA" id="ARBA00079103"/>
    </source>
</evidence>
<dbReference type="InterPro" id="IPR009081">
    <property type="entry name" value="PP-bd_ACP"/>
</dbReference>
<dbReference type="InterPro" id="IPR041464">
    <property type="entry name" value="TubC_N"/>
</dbReference>
<dbReference type="Gene3D" id="3.30.300.30">
    <property type="match status" value="1"/>
</dbReference>
<dbReference type="Gene3D" id="3.40.50.980">
    <property type="match status" value="2"/>
</dbReference>
<dbReference type="PROSITE" id="PS00455">
    <property type="entry name" value="AMP_BINDING"/>
    <property type="match status" value="1"/>
</dbReference>
<dbReference type="CDD" id="cd19535">
    <property type="entry name" value="Cyc_NRPS"/>
    <property type="match status" value="1"/>
</dbReference>
<dbReference type="GO" id="GO:0031177">
    <property type="term" value="F:phosphopantetheine binding"/>
    <property type="evidence" value="ECO:0007669"/>
    <property type="project" value="TreeGrafter"/>
</dbReference>
<dbReference type="PROSITE" id="PS00012">
    <property type="entry name" value="PHOSPHOPANTETHEINE"/>
    <property type="match status" value="1"/>
</dbReference>
<dbReference type="Gene3D" id="1.10.1200.10">
    <property type="entry name" value="ACP-like"/>
    <property type="match status" value="1"/>
</dbReference>
<dbReference type="Gene3D" id="3.30.559.30">
    <property type="entry name" value="Nonribosomal peptide synthetase, condensation domain"/>
    <property type="match status" value="1"/>
</dbReference>
<evidence type="ECO:0000313" key="10">
    <source>
        <dbReference type="EMBL" id="KHJ66236.1"/>
    </source>
</evidence>
<dbReference type="Pfam" id="PF00501">
    <property type="entry name" value="AMP-binding"/>
    <property type="match status" value="1"/>
</dbReference>
<evidence type="ECO:0000256" key="2">
    <source>
        <dbReference type="ARBA" id="ARBA00004924"/>
    </source>
</evidence>
<dbReference type="RefSeq" id="WP_039334899.1">
    <property type="nucleotide sequence ID" value="NZ_JTJJ01000089.1"/>
</dbReference>
<dbReference type="PROSITE" id="PS50075">
    <property type="entry name" value="CARRIER"/>
    <property type="match status" value="1"/>
</dbReference>
<evidence type="ECO:0000256" key="1">
    <source>
        <dbReference type="ARBA" id="ARBA00001957"/>
    </source>
</evidence>
<dbReference type="SUPFAM" id="SSF52777">
    <property type="entry name" value="CoA-dependent acyltransferases"/>
    <property type="match status" value="2"/>
</dbReference>
<comment type="caution">
    <text evidence="10">The sequence shown here is derived from an EMBL/GenBank/DDBJ whole genome shotgun (WGS) entry which is preliminary data.</text>
</comment>
<name>A0A0B1R3I7_9GAMM</name>
<dbReference type="Pfam" id="PF00975">
    <property type="entry name" value="Thioesterase"/>
    <property type="match status" value="1"/>
</dbReference>
<keyword evidence="3" id="KW-0596">Phosphopantetheine</keyword>
<dbReference type="InterPro" id="IPR001242">
    <property type="entry name" value="Condensation_dom"/>
</dbReference>
<dbReference type="GO" id="GO:0016874">
    <property type="term" value="F:ligase activity"/>
    <property type="evidence" value="ECO:0007669"/>
    <property type="project" value="UniProtKB-KW"/>
</dbReference>
<comment type="cofactor">
    <cofactor evidence="1">
        <name>pantetheine 4'-phosphate</name>
        <dbReference type="ChEBI" id="CHEBI:47942"/>
    </cofactor>
</comment>
<evidence type="ECO:0000256" key="4">
    <source>
        <dbReference type="ARBA" id="ARBA00022553"/>
    </source>
</evidence>
<dbReference type="Gene3D" id="3.40.50.1820">
    <property type="entry name" value="alpha/beta hydrolase"/>
    <property type="match status" value="1"/>
</dbReference>
<dbReference type="InterPro" id="IPR044894">
    <property type="entry name" value="TubC_N_sf"/>
</dbReference>
<dbReference type="FunFam" id="1.10.1200.10:FF:000016">
    <property type="entry name" value="Non-ribosomal peptide synthase"/>
    <property type="match status" value="1"/>
</dbReference>
<reference evidence="10 11" key="1">
    <citation type="submission" date="2014-11" db="EMBL/GenBank/DDBJ databases">
        <title>Genome sequencing of Pantoea rodasii ND03.</title>
        <authorList>
            <person name="Muhamad Yunos N.Y."/>
            <person name="Chan K.-G."/>
        </authorList>
    </citation>
    <scope>NUCLEOTIDE SEQUENCE [LARGE SCALE GENOMIC DNA]</scope>
    <source>
        <strain evidence="10 11">ND03</strain>
    </source>
</reference>
<evidence type="ECO:0000259" key="9">
    <source>
        <dbReference type="PROSITE" id="PS50075"/>
    </source>
</evidence>
<dbReference type="InterPro" id="IPR036736">
    <property type="entry name" value="ACP-like_sf"/>
</dbReference>
<dbReference type="CDD" id="cd02440">
    <property type="entry name" value="AdoMet_MTases"/>
    <property type="match status" value="1"/>
</dbReference>
<accession>A0A0B1R3I7</accession>
<dbReference type="Gene3D" id="2.30.38.10">
    <property type="entry name" value="Luciferase, Domain 3"/>
    <property type="match status" value="1"/>
</dbReference>
<dbReference type="Pfam" id="PF00550">
    <property type="entry name" value="PP-binding"/>
    <property type="match status" value="1"/>
</dbReference>
<dbReference type="NCBIfam" id="TIGR01733">
    <property type="entry name" value="AA-adenyl-dom"/>
    <property type="match status" value="1"/>
</dbReference>
<feature type="domain" description="Carrier" evidence="9">
    <location>
        <begin position="1409"/>
        <end position="1490"/>
    </location>
</feature>
<dbReference type="FunFam" id="3.30.559.10:FF:000023">
    <property type="entry name" value="Non-ribosomal peptide synthetase"/>
    <property type="match status" value="1"/>
</dbReference>
<evidence type="ECO:0000256" key="5">
    <source>
        <dbReference type="ARBA" id="ARBA00022598"/>
    </source>
</evidence>
<dbReference type="SUPFAM" id="SSF53474">
    <property type="entry name" value="alpha/beta-Hydrolases"/>
    <property type="match status" value="1"/>
</dbReference>
<dbReference type="Gene3D" id="3.30.559.10">
    <property type="entry name" value="Chloramphenicol acetyltransferase-like domain"/>
    <property type="match status" value="1"/>
</dbReference>
<dbReference type="InterPro" id="IPR020845">
    <property type="entry name" value="AMP-binding_CS"/>
</dbReference>
<dbReference type="InterPro" id="IPR006162">
    <property type="entry name" value="Ppantetheine_attach_site"/>
</dbReference>
<keyword evidence="4" id="KW-0597">Phosphoprotein</keyword>
<dbReference type="SUPFAM" id="SSF53335">
    <property type="entry name" value="S-adenosyl-L-methionine-dependent methyltransferases"/>
    <property type="match status" value="1"/>
</dbReference>
<dbReference type="InterPro" id="IPR029058">
    <property type="entry name" value="AB_hydrolase_fold"/>
</dbReference>
<dbReference type="PANTHER" id="PTHR45527:SF10">
    <property type="entry name" value="PYOCHELIN SYNTHASE PCHF"/>
    <property type="match status" value="1"/>
</dbReference>
<dbReference type="Proteomes" id="UP000030853">
    <property type="component" value="Unassembled WGS sequence"/>
</dbReference>
<organism evidence="10 11">
    <name type="scientific">Pantoea rodasii</name>
    <dbReference type="NCBI Taxonomy" id="1076549"/>
    <lineage>
        <taxon>Bacteria</taxon>
        <taxon>Pseudomonadati</taxon>
        <taxon>Pseudomonadota</taxon>
        <taxon>Gammaproteobacteria</taxon>
        <taxon>Enterobacterales</taxon>
        <taxon>Erwiniaceae</taxon>
        <taxon>Pantoea</taxon>
    </lineage>
</organism>
<dbReference type="InterPro" id="IPR045851">
    <property type="entry name" value="AMP-bd_C_sf"/>
</dbReference>
<evidence type="ECO:0000256" key="3">
    <source>
        <dbReference type="ARBA" id="ARBA00022450"/>
    </source>
</evidence>
<dbReference type="InterPro" id="IPR057737">
    <property type="entry name" value="Condensation_MtbB-like"/>
</dbReference>
<dbReference type="EMBL" id="JTJJ01000089">
    <property type="protein sequence ID" value="KHJ66236.1"/>
    <property type="molecule type" value="Genomic_DNA"/>
</dbReference>
<dbReference type="Gene3D" id="1.10.10.1830">
    <property type="entry name" value="Non-ribosomal peptide synthase, adenylation domain"/>
    <property type="match status" value="1"/>
</dbReference>
<dbReference type="Pfam" id="PF08242">
    <property type="entry name" value="Methyltransf_12"/>
    <property type="match status" value="1"/>
</dbReference>
<dbReference type="EC" id="6.2.1.69" evidence="7"/>
<dbReference type="InterPro" id="IPR013217">
    <property type="entry name" value="Methyltransf_12"/>
</dbReference>
<evidence type="ECO:0000256" key="7">
    <source>
        <dbReference type="ARBA" id="ARBA00066651"/>
    </source>
</evidence>
<dbReference type="InterPro" id="IPR029063">
    <property type="entry name" value="SAM-dependent_MTases_sf"/>
</dbReference>
<dbReference type="GO" id="GO:0043041">
    <property type="term" value="P:amino acid activation for nonribosomal peptide biosynthetic process"/>
    <property type="evidence" value="ECO:0007669"/>
    <property type="project" value="TreeGrafter"/>
</dbReference>
<evidence type="ECO:0000313" key="11">
    <source>
        <dbReference type="Proteomes" id="UP000030853"/>
    </source>
</evidence>
<dbReference type="InterPro" id="IPR023213">
    <property type="entry name" value="CAT-like_dom_sf"/>
</dbReference>
<dbReference type="GO" id="GO:0009403">
    <property type="term" value="P:toxin biosynthetic process"/>
    <property type="evidence" value="ECO:0007669"/>
    <property type="project" value="UniProtKB-ARBA"/>
</dbReference>
<dbReference type="Gene3D" id="3.40.50.150">
    <property type="entry name" value="Vaccinia Virus protein VP39"/>
    <property type="match status" value="1"/>
</dbReference>
<keyword evidence="5" id="KW-0436">Ligase</keyword>
<proteinExistence type="predicted"/>
<dbReference type="PANTHER" id="PTHR45527">
    <property type="entry name" value="NONRIBOSOMAL PEPTIDE SYNTHETASE"/>
    <property type="match status" value="1"/>
</dbReference>
<dbReference type="InterPro" id="IPR001031">
    <property type="entry name" value="Thioesterase"/>
</dbReference>
<dbReference type="GO" id="GO:0072330">
    <property type="term" value="P:monocarboxylic acid biosynthetic process"/>
    <property type="evidence" value="ECO:0007669"/>
    <property type="project" value="UniProtKB-ARBA"/>
</dbReference>
<dbReference type="GO" id="GO:0005737">
    <property type="term" value="C:cytoplasm"/>
    <property type="evidence" value="ECO:0007669"/>
    <property type="project" value="TreeGrafter"/>
</dbReference>
<dbReference type="Pfam" id="PF00668">
    <property type="entry name" value="Condensation"/>
    <property type="match status" value="1"/>
</dbReference>
<comment type="pathway">
    <text evidence="2">Siderophore biosynthesis.</text>
</comment>
<dbReference type="InterPro" id="IPR000873">
    <property type="entry name" value="AMP-dep_synth/lig_dom"/>
</dbReference>
<dbReference type="SUPFAM" id="SSF56801">
    <property type="entry name" value="Acetyl-CoA synthetase-like"/>
    <property type="match status" value="1"/>
</dbReference>
<dbReference type="InterPro" id="IPR010071">
    <property type="entry name" value="AA_adenyl_dom"/>
</dbReference>
<dbReference type="SUPFAM" id="SSF47336">
    <property type="entry name" value="ACP-like"/>
    <property type="match status" value="1"/>
</dbReference>
<evidence type="ECO:0000256" key="6">
    <source>
        <dbReference type="ARBA" id="ARBA00052643"/>
    </source>
</evidence>
<dbReference type="Pfam" id="PF18563">
    <property type="entry name" value="TubC_N"/>
    <property type="match status" value="1"/>
</dbReference>
<gene>
    <name evidence="10" type="ORF">QU24_20325</name>
</gene>